<evidence type="ECO:0000313" key="3">
    <source>
        <dbReference type="Proteomes" id="UP001177670"/>
    </source>
</evidence>
<feature type="compositionally biased region" description="Basic residues" evidence="1">
    <location>
        <begin position="39"/>
        <end position="55"/>
    </location>
</feature>
<dbReference type="AlphaFoldDB" id="A0AA40FMW7"/>
<feature type="region of interest" description="Disordered" evidence="1">
    <location>
        <begin position="1"/>
        <end position="61"/>
    </location>
</feature>
<organism evidence="2 3">
    <name type="scientific">Melipona bicolor</name>
    <dbReference type="NCBI Taxonomy" id="60889"/>
    <lineage>
        <taxon>Eukaryota</taxon>
        <taxon>Metazoa</taxon>
        <taxon>Ecdysozoa</taxon>
        <taxon>Arthropoda</taxon>
        <taxon>Hexapoda</taxon>
        <taxon>Insecta</taxon>
        <taxon>Pterygota</taxon>
        <taxon>Neoptera</taxon>
        <taxon>Endopterygota</taxon>
        <taxon>Hymenoptera</taxon>
        <taxon>Apocrita</taxon>
        <taxon>Aculeata</taxon>
        <taxon>Apoidea</taxon>
        <taxon>Anthophila</taxon>
        <taxon>Apidae</taxon>
        <taxon>Melipona</taxon>
    </lineage>
</organism>
<keyword evidence="3" id="KW-1185">Reference proteome</keyword>
<feature type="compositionally biased region" description="Basic and acidic residues" evidence="1">
    <location>
        <begin position="8"/>
        <end position="35"/>
    </location>
</feature>
<evidence type="ECO:0000256" key="1">
    <source>
        <dbReference type="SAM" id="MobiDB-lite"/>
    </source>
</evidence>
<comment type="caution">
    <text evidence="2">The sequence shown here is derived from an EMBL/GenBank/DDBJ whole genome shotgun (WGS) entry which is preliminary data.</text>
</comment>
<gene>
    <name evidence="2" type="ORF">K0M31_010007</name>
</gene>
<protein>
    <submittedName>
        <fullName evidence="2">Uncharacterized protein</fullName>
    </submittedName>
</protein>
<proteinExistence type="predicted"/>
<name>A0AA40FMW7_9HYME</name>
<dbReference type="EMBL" id="JAHYIQ010000025">
    <property type="protein sequence ID" value="KAK1121696.1"/>
    <property type="molecule type" value="Genomic_DNA"/>
</dbReference>
<accession>A0AA40FMW7</accession>
<reference evidence="2" key="1">
    <citation type="submission" date="2021-10" db="EMBL/GenBank/DDBJ databases">
        <title>Melipona bicolor Genome sequencing and assembly.</title>
        <authorList>
            <person name="Araujo N.S."/>
            <person name="Arias M.C."/>
        </authorList>
    </citation>
    <scope>NUCLEOTIDE SEQUENCE</scope>
    <source>
        <strain evidence="2">USP_2M_L1-L4_2017</strain>
        <tissue evidence="2">Whole body</tissue>
    </source>
</reference>
<dbReference type="Proteomes" id="UP001177670">
    <property type="component" value="Unassembled WGS sequence"/>
</dbReference>
<sequence length="101" mass="11381">MAEIARQNQKDVENEDGATRIDARASLGRRDDGGALRRGTSRSKASRRKEKMGKRGYRDERYEAEATRSLGLGVDFTKVDRFVEDRGREGGNEHAIRTDVP</sequence>
<evidence type="ECO:0000313" key="2">
    <source>
        <dbReference type="EMBL" id="KAK1121696.1"/>
    </source>
</evidence>